<gene>
    <name evidence="2" type="ORF">CPT75_20345</name>
</gene>
<evidence type="ECO:0000259" key="1">
    <source>
        <dbReference type="Pfam" id="PF09820"/>
    </source>
</evidence>
<dbReference type="Proteomes" id="UP000245488">
    <property type="component" value="Chromosome"/>
</dbReference>
<feature type="domain" description="AAA-ATPase-like" evidence="1">
    <location>
        <begin position="9"/>
        <end position="44"/>
    </location>
</feature>
<comment type="caution">
    <text evidence="2">The sequence shown here is derived from an EMBL/GenBank/DDBJ whole genome shotgun (WGS) entry which is preliminary data.</text>
</comment>
<protein>
    <recommendedName>
        <fullName evidence="1">AAA-ATPase-like domain-containing protein</fullName>
    </recommendedName>
</protein>
<dbReference type="EMBL" id="NXNG01000001">
    <property type="protein sequence ID" value="PWT29513.1"/>
    <property type="molecule type" value="Genomic_DNA"/>
</dbReference>
<dbReference type="Pfam" id="PF09820">
    <property type="entry name" value="AAA-ATPase_like"/>
    <property type="match status" value="1"/>
</dbReference>
<reference evidence="2 3" key="1">
    <citation type="submission" date="2017-09" db="EMBL/GenBank/DDBJ databases">
        <title>High-quality draft genome sequence of Butyrivibrio fibrisolvens INBov1, isolated from cow rumen.</title>
        <authorList>
            <person name="Rodriguez Hernaez J."/>
            <person name="Rivarola M."/>
            <person name="Paniego N."/>
            <person name="Cravero S."/>
            <person name="Ceron Cucchi M."/>
            <person name="Martinez M.C."/>
        </authorList>
    </citation>
    <scope>NUCLEOTIDE SEQUENCE [LARGE SCALE GENOMIC DNA]</scope>
    <source>
        <strain evidence="2 3">INBov1</strain>
    </source>
</reference>
<evidence type="ECO:0000313" key="2">
    <source>
        <dbReference type="EMBL" id="PWT29513.1"/>
    </source>
</evidence>
<organism evidence="2 3">
    <name type="scientific">Butyrivibrio fibrisolvens</name>
    <dbReference type="NCBI Taxonomy" id="831"/>
    <lineage>
        <taxon>Bacteria</taxon>
        <taxon>Bacillati</taxon>
        <taxon>Bacillota</taxon>
        <taxon>Clostridia</taxon>
        <taxon>Lachnospirales</taxon>
        <taxon>Lachnospiraceae</taxon>
        <taxon>Butyrivibrio</taxon>
    </lineage>
</organism>
<evidence type="ECO:0000313" key="3">
    <source>
        <dbReference type="Proteomes" id="UP000245488"/>
    </source>
</evidence>
<dbReference type="AlphaFoldDB" id="A0A317G999"/>
<name>A0A317G999_BUTFI</name>
<dbReference type="InterPro" id="IPR018631">
    <property type="entry name" value="AAA-ATPase-like_dom"/>
</dbReference>
<keyword evidence="3" id="KW-1185">Reference proteome</keyword>
<accession>A0A317G999</accession>
<sequence>MNIELKKLPIGIQGFEKLRTDGFLYIDKTSYIYELVHNNVPYFLRV</sequence>
<proteinExistence type="predicted"/>